<keyword evidence="5" id="KW-0997">Cell inner membrane</keyword>
<gene>
    <name evidence="12" type="ORF">G8770_20165</name>
</gene>
<feature type="transmembrane region" description="Helical" evidence="10">
    <location>
        <begin position="41"/>
        <end position="58"/>
    </location>
</feature>
<comment type="function">
    <text evidence="1">Involved in a late step of protoheme IX synthesis.</text>
</comment>
<evidence type="ECO:0000256" key="9">
    <source>
        <dbReference type="ARBA" id="ARBA00023244"/>
    </source>
</evidence>
<evidence type="ECO:0000256" key="7">
    <source>
        <dbReference type="ARBA" id="ARBA00022989"/>
    </source>
</evidence>
<evidence type="ECO:0000256" key="6">
    <source>
        <dbReference type="ARBA" id="ARBA00022692"/>
    </source>
</evidence>
<sequence>MKYFFLFVVCLLGGTWFYQWVGDHPSYLLVVVGKTSVEMSLWFALVCLLLLLFLYWVSHRILIGGARSVGKQVNRLWVGSERRAQKNTSAGLLSFIEGDWRPALRRLNRSAPNAQAPLLNYLAAARSAYELGDEQQANALLAKAEKADPNAGLAIALAQARMQMLGKKYESCAATLERARKLAPKHPVVLDMLRQVYVHLQDWESLEKILPQLRRQSTLSEEELTELTSLLYRKLLQRAGQSSSGVEAIQAVWHQIPKQWQSHPELLLIYVDLLEREGESSAAEVVLRKALQSDWNDQLILRYGLLRNTDASRQLLKAEGWVKERPGNSALLLTLGRLSMRNELWGKARDYFDHCLKIQASPEAYAEMARLLANLGEHESSTEYYQKGLLMTADQLPELPMPHH</sequence>
<feature type="domain" description="HemY N-terminal" evidence="11">
    <location>
        <begin position="27"/>
        <end position="132"/>
    </location>
</feature>
<evidence type="ECO:0000313" key="12">
    <source>
        <dbReference type="EMBL" id="NHO67868.1"/>
    </source>
</evidence>
<evidence type="ECO:0000256" key="4">
    <source>
        <dbReference type="ARBA" id="ARBA00022475"/>
    </source>
</evidence>
<dbReference type="GO" id="GO:0042168">
    <property type="term" value="P:heme metabolic process"/>
    <property type="evidence" value="ECO:0007669"/>
    <property type="project" value="InterPro"/>
</dbReference>
<proteinExistence type="predicted"/>
<dbReference type="AlphaFoldDB" id="A0A9E5MPC3"/>
<dbReference type="GO" id="GO:0006779">
    <property type="term" value="P:porphyrin-containing compound biosynthetic process"/>
    <property type="evidence" value="ECO:0007669"/>
    <property type="project" value="UniProtKB-KW"/>
</dbReference>
<keyword evidence="6 10" id="KW-0812">Transmembrane</keyword>
<comment type="pathway">
    <text evidence="3">Porphyrin-containing compound metabolism; protoheme biosynthesis.</text>
</comment>
<keyword evidence="8 10" id="KW-0472">Membrane</keyword>
<dbReference type="Gene3D" id="1.25.40.10">
    <property type="entry name" value="Tetratricopeptide repeat domain"/>
    <property type="match status" value="2"/>
</dbReference>
<protein>
    <submittedName>
        <fullName evidence="12">Metal-dependent phosphohydrolase</fullName>
    </submittedName>
</protein>
<evidence type="ECO:0000256" key="8">
    <source>
        <dbReference type="ARBA" id="ARBA00023136"/>
    </source>
</evidence>
<dbReference type="InterPro" id="IPR005254">
    <property type="entry name" value="Heme_biosyn_assoc_TPR_pro"/>
</dbReference>
<dbReference type="InterPro" id="IPR010817">
    <property type="entry name" value="HemY_N"/>
</dbReference>
<evidence type="ECO:0000256" key="1">
    <source>
        <dbReference type="ARBA" id="ARBA00002962"/>
    </source>
</evidence>
<keyword evidence="4" id="KW-1003">Cell membrane</keyword>
<dbReference type="NCBIfam" id="TIGR00540">
    <property type="entry name" value="TPR_hemY_coli"/>
    <property type="match status" value="1"/>
</dbReference>
<organism evidence="12 13">
    <name type="scientific">Pseudomaricurvus hydrocarbonicus</name>
    <dbReference type="NCBI Taxonomy" id="1470433"/>
    <lineage>
        <taxon>Bacteria</taxon>
        <taxon>Pseudomonadati</taxon>
        <taxon>Pseudomonadota</taxon>
        <taxon>Gammaproteobacteria</taxon>
        <taxon>Cellvibrionales</taxon>
        <taxon>Cellvibrionaceae</taxon>
        <taxon>Pseudomaricurvus</taxon>
    </lineage>
</organism>
<dbReference type="Pfam" id="PF07219">
    <property type="entry name" value="HemY_N"/>
    <property type="match status" value="1"/>
</dbReference>
<evidence type="ECO:0000259" key="11">
    <source>
        <dbReference type="Pfam" id="PF07219"/>
    </source>
</evidence>
<comment type="caution">
    <text evidence="12">The sequence shown here is derived from an EMBL/GenBank/DDBJ whole genome shotgun (WGS) entry which is preliminary data.</text>
</comment>
<keyword evidence="7 10" id="KW-1133">Transmembrane helix</keyword>
<evidence type="ECO:0000256" key="3">
    <source>
        <dbReference type="ARBA" id="ARBA00004744"/>
    </source>
</evidence>
<accession>A0A9E5MPC3</accession>
<evidence type="ECO:0000313" key="13">
    <source>
        <dbReference type="Proteomes" id="UP000787472"/>
    </source>
</evidence>
<dbReference type="RefSeq" id="WP_167191323.1">
    <property type="nucleotide sequence ID" value="NZ_JAAONZ010000021.1"/>
</dbReference>
<evidence type="ECO:0000256" key="5">
    <source>
        <dbReference type="ARBA" id="ARBA00022519"/>
    </source>
</evidence>
<name>A0A9E5MPC3_9GAMM</name>
<comment type="subcellular location">
    <subcellularLocation>
        <location evidence="2">Cell inner membrane</location>
        <topology evidence="2">Multi-pass membrane protein</topology>
    </subcellularLocation>
</comment>
<dbReference type="EMBL" id="JAAONZ010000021">
    <property type="protein sequence ID" value="NHO67868.1"/>
    <property type="molecule type" value="Genomic_DNA"/>
</dbReference>
<evidence type="ECO:0000256" key="2">
    <source>
        <dbReference type="ARBA" id="ARBA00004429"/>
    </source>
</evidence>
<dbReference type="SUPFAM" id="SSF48452">
    <property type="entry name" value="TPR-like"/>
    <property type="match status" value="1"/>
</dbReference>
<evidence type="ECO:0000256" key="10">
    <source>
        <dbReference type="SAM" id="Phobius"/>
    </source>
</evidence>
<dbReference type="InterPro" id="IPR011990">
    <property type="entry name" value="TPR-like_helical_dom_sf"/>
</dbReference>
<keyword evidence="13" id="KW-1185">Reference proteome</keyword>
<dbReference type="Proteomes" id="UP000787472">
    <property type="component" value="Unassembled WGS sequence"/>
</dbReference>
<dbReference type="GO" id="GO:0005886">
    <property type="term" value="C:plasma membrane"/>
    <property type="evidence" value="ECO:0007669"/>
    <property type="project" value="UniProtKB-SubCell"/>
</dbReference>
<reference evidence="12" key="1">
    <citation type="submission" date="2020-03" db="EMBL/GenBank/DDBJ databases">
        <authorList>
            <person name="Guo F."/>
        </authorList>
    </citation>
    <scope>NUCLEOTIDE SEQUENCE</scope>
    <source>
        <strain evidence="12">JCM 30134</strain>
    </source>
</reference>
<keyword evidence="9" id="KW-0627">Porphyrin biosynthesis</keyword>